<reference evidence="3" key="1">
    <citation type="submission" date="2020-12" db="UniProtKB">
        <authorList>
            <consortium name="WormBaseParasite"/>
        </authorList>
    </citation>
    <scope>IDENTIFICATION</scope>
    <source>
        <strain evidence="3">MHco3</strain>
    </source>
</reference>
<evidence type="ECO:0000256" key="1">
    <source>
        <dbReference type="SAM" id="MobiDB-lite"/>
    </source>
</evidence>
<proteinExistence type="predicted"/>
<sequence length="198" mass="23548">MNAFEEDFQRIKDSPLKVENNNEGERPSTDNEKKDTTTSPSVTVGEEASIKQLSDGEVAEDVLEFEYEDAHQEIEDGVPEKERNATRREKDEVHETVKQRRGKLLSRMEGLKQNLHSKRHVPRRIIPSVNILRTEETYIRCGFCNEKEQHYSDRCPRFRDVDARERRVWCRNCLNTLHSTDRCWRRRMRCRYRGLDSH</sequence>
<dbReference type="AlphaFoldDB" id="A0A7I4Z5D8"/>
<feature type="region of interest" description="Disordered" evidence="1">
    <location>
        <begin position="1"/>
        <end position="55"/>
    </location>
</feature>
<keyword evidence="2" id="KW-1185">Reference proteome</keyword>
<feature type="region of interest" description="Disordered" evidence="1">
    <location>
        <begin position="72"/>
        <end position="102"/>
    </location>
</feature>
<dbReference type="WBParaSite" id="HCON_00185120-00001">
    <property type="protein sequence ID" value="HCON_00185120-00001"/>
    <property type="gene ID" value="HCON_00185120"/>
</dbReference>
<feature type="compositionally biased region" description="Basic and acidic residues" evidence="1">
    <location>
        <begin position="7"/>
        <end position="16"/>
    </location>
</feature>
<organism evidence="2 3">
    <name type="scientific">Haemonchus contortus</name>
    <name type="common">Barber pole worm</name>
    <dbReference type="NCBI Taxonomy" id="6289"/>
    <lineage>
        <taxon>Eukaryota</taxon>
        <taxon>Metazoa</taxon>
        <taxon>Ecdysozoa</taxon>
        <taxon>Nematoda</taxon>
        <taxon>Chromadorea</taxon>
        <taxon>Rhabditida</taxon>
        <taxon>Rhabditina</taxon>
        <taxon>Rhabditomorpha</taxon>
        <taxon>Strongyloidea</taxon>
        <taxon>Trichostrongylidae</taxon>
        <taxon>Haemonchus</taxon>
    </lineage>
</organism>
<feature type="compositionally biased region" description="Basic and acidic residues" evidence="1">
    <location>
        <begin position="23"/>
        <end position="36"/>
    </location>
</feature>
<protein>
    <submittedName>
        <fullName evidence="3">CCHC-type domain-containing protein</fullName>
    </submittedName>
</protein>
<dbReference type="Proteomes" id="UP000025227">
    <property type="component" value="Unplaced"/>
</dbReference>
<feature type="compositionally biased region" description="Basic and acidic residues" evidence="1">
    <location>
        <begin position="72"/>
        <end position="98"/>
    </location>
</feature>
<accession>A0A7I4Z5D8</accession>
<evidence type="ECO:0000313" key="2">
    <source>
        <dbReference type="Proteomes" id="UP000025227"/>
    </source>
</evidence>
<name>A0A7I4Z5D8_HAECO</name>
<evidence type="ECO:0000313" key="3">
    <source>
        <dbReference type="WBParaSite" id="HCON_00185120-00001"/>
    </source>
</evidence>